<reference evidence="1" key="1">
    <citation type="submission" date="2023-04" db="EMBL/GenBank/DDBJ databases">
        <title>Draft Genome sequencing of Naganishia species isolated from polar environments using Oxford Nanopore Technology.</title>
        <authorList>
            <person name="Leo P."/>
            <person name="Venkateswaran K."/>
        </authorList>
    </citation>
    <scope>NUCLEOTIDE SEQUENCE</scope>
    <source>
        <strain evidence="1">MNA-CCFEE 5261</strain>
    </source>
</reference>
<evidence type="ECO:0000313" key="2">
    <source>
        <dbReference type="Proteomes" id="UP001241377"/>
    </source>
</evidence>
<dbReference type="EMBL" id="JASBWR010000017">
    <property type="protein sequence ID" value="KAJ9109618.1"/>
    <property type="molecule type" value="Genomic_DNA"/>
</dbReference>
<protein>
    <submittedName>
        <fullName evidence="1">Uncharacterized protein</fullName>
    </submittedName>
</protein>
<gene>
    <name evidence="1" type="ORF">QFC19_002059</name>
</gene>
<keyword evidence="2" id="KW-1185">Reference proteome</keyword>
<name>A0ACC2WDR3_9TREE</name>
<organism evidence="1 2">
    <name type="scientific">Naganishia cerealis</name>
    <dbReference type="NCBI Taxonomy" id="610337"/>
    <lineage>
        <taxon>Eukaryota</taxon>
        <taxon>Fungi</taxon>
        <taxon>Dikarya</taxon>
        <taxon>Basidiomycota</taxon>
        <taxon>Agaricomycotina</taxon>
        <taxon>Tremellomycetes</taxon>
        <taxon>Filobasidiales</taxon>
        <taxon>Filobasidiaceae</taxon>
        <taxon>Naganishia</taxon>
    </lineage>
</organism>
<evidence type="ECO:0000313" key="1">
    <source>
        <dbReference type="EMBL" id="KAJ9109618.1"/>
    </source>
</evidence>
<comment type="caution">
    <text evidence="1">The sequence shown here is derived from an EMBL/GenBank/DDBJ whole genome shotgun (WGS) entry which is preliminary data.</text>
</comment>
<dbReference type="Proteomes" id="UP001241377">
    <property type="component" value="Unassembled WGS sequence"/>
</dbReference>
<sequence>MRGILQEIGFYNLVNSHKDVYVIILLRMLRLVGFGATSLIIALYLRELSFDDEYIGLFMTLTFIGDLVSSFLLALVADQIGRRNVLVISSVAMVLTGVVFSIIENRIVLTVAAVIGILTPSGGEVGPFRSIEQSSIASLVPAEHRSDIYSWYTFLGAFCAALGSVLCGKLVDWAQLSLDYSLLDSYKLAFGGYTVLAVILVILSCTISSGIEVGIEVPTTGVATESGEESPDAAGELARLLPESAQPKKKSFTISNLFPKLLRSIVDIVVKLSLLFALDSFASSLVSMSWQSYYIKQKFHISASVLGSVFFATGIVSAFTSLLSTSLTKRLGPVVTMVATHLPASILLALVPLPSSLYVTMAILVIRASTQSMDVAPKHVFLATLVPDSQRTAVFGWVNVVKTLAQVIGPSVVGVLSQHGVLWVSFIIAGSLKATYDLGILGTFLAYNRHHQH</sequence>
<proteinExistence type="predicted"/>
<accession>A0ACC2WDR3</accession>